<comment type="caution">
    <text evidence="1">The sequence shown here is derived from an EMBL/GenBank/DDBJ whole genome shotgun (WGS) entry which is preliminary data.</text>
</comment>
<sequence length="61" mass="7131">MPETPPVPTRPHKPRINVAFDLRSTCTYTFLLWRSINLIETSRFQLGLSVVNYRKKEQGKV</sequence>
<accession>A0A409Y2A2</accession>
<evidence type="ECO:0000313" key="2">
    <source>
        <dbReference type="Proteomes" id="UP000284706"/>
    </source>
</evidence>
<protein>
    <submittedName>
        <fullName evidence="1">Uncharacterized protein</fullName>
    </submittedName>
</protein>
<organism evidence="1 2">
    <name type="scientific">Gymnopilus dilepis</name>
    <dbReference type="NCBI Taxonomy" id="231916"/>
    <lineage>
        <taxon>Eukaryota</taxon>
        <taxon>Fungi</taxon>
        <taxon>Dikarya</taxon>
        <taxon>Basidiomycota</taxon>
        <taxon>Agaricomycotina</taxon>
        <taxon>Agaricomycetes</taxon>
        <taxon>Agaricomycetidae</taxon>
        <taxon>Agaricales</taxon>
        <taxon>Agaricineae</taxon>
        <taxon>Hymenogastraceae</taxon>
        <taxon>Gymnopilus</taxon>
    </lineage>
</organism>
<proteinExistence type="predicted"/>
<gene>
    <name evidence="1" type="ORF">CVT26_001013</name>
</gene>
<dbReference type="EMBL" id="NHYE01001291">
    <property type="protein sequence ID" value="PPQ97108.1"/>
    <property type="molecule type" value="Genomic_DNA"/>
</dbReference>
<dbReference type="AlphaFoldDB" id="A0A409Y2A2"/>
<keyword evidence="2" id="KW-1185">Reference proteome</keyword>
<evidence type="ECO:0000313" key="1">
    <source>
        <dbReference type="EMBL" id="PPQ97108.1"/>
    </source>
</evidence>
<reference evidence="1 2" key="1">
    <citation type="journal article" date="2018" name="Evol. Lett.">
        <title>Horizontal gene cluster transfer increased hallucinogenic mushroom diversity.</title>
        <authorList>
            <person name="Reynolds H.T."/>
            <person name="Vijayakumar V."/>
            <person name="Gluck-Thaler E."/>
            <person name="Korotkin H.B."/>
            <person name="Matheny P.B."/>
            <person name="Slot J.C."/>
        </authorList>
    </citation>
    <scope>NUCLEOTIDE SEQUENCE [LARGE SCALE GENOMIC DNA]</scope>
    <source>
        <strain evidence="1 2">SRW20</strain>
    </source>
</reference>
<dbReference type="Proteomes" id="UP000284706">
    <property type="component" value="Unassembled WGS sequence"/>
</dbReference>
<name>A0A409Y2A2_9AGAR</name>
<dbReference type="InParanoid" id="A0A409Y2A2"/>